<evidence type="ECO:0000256" key="1">
    <source>
        <dbReference type="SAM" id="Coils"/>
    </source>
</evidence>
<comment type="caution">
    <text evidence="4">The sequence shown here is derived from an EMBL/GenBank/DDBJ whole genome shotgun (WGS) entry which is preliminary data.</text>
</comment>
<name>A0AAN8IVR0_PATCE</name>
<feature type="region of interest" description="Disordered" evidence="2">
    <location>
        <begin position="530"/>
        <end position="567"/>
    </location>
</feature>
<feature type="compositionally biased region" description="Basic and acidic residues" evidence="2">
    <location>
        <begin position="493"/>
        <end position="504"/>
    </location>
</feature>
<dbReference type="InterPro" id="IPR040119">
    <property type="entry name" value="C10orf67-like"/>
</dbReference>
<feature type="coiled-coil region" evidence="1">
    <location>
        <begin position="155"/>
        <end position="207"/>
    </location>
</feature>
<keyword evidence="1" id="KW-0175">Coiled coil</keyword>
<dbReference type="Pfam" id="PF15821">
    <property type="entry name" value="DUF4709"/>
    <property type="match status" value="1"/>
</dbReference>
<protein>
    <recommendedName>
        <fullName evidence="3">DUF4709 domain-containing protein</fullName>
    </recommendedName>
</protein>
<evidence type="ECO:0000259" key="3">
    <source>
        <dbReference type="Pfam" id="PF15821"/>
    </source>
</evidence>
<evidence type="ECO:0000256" key="2">
    <source>
        <dbReference type="SAM" id="MobiDB-lite"/>
    </source>
</evidence>
<reference evidence="4 5" key="1">
    <citation type="submission" date="2024-01" db="EMBL/GenBank/DDBJ databases">
        <title>The genome of the rayed Mediterranean limpet Patella caerulea (Linnaeus, 1758).</title>
        <authorList>
            <person name="Anh-Thu Weber A."/>
            <person name="Halstead-Nussloch G."/>
        </authorList>
    </citation>
    <scope>NUCLEOTIDE SEQUENCE [LARGE SCALE GENOMIC DNA]</scope>
    <source>
        <strain evidence="4">AATW-2023a</strain>
        <tissue evidence="4">Whole specimen</tissue>
    </source>
</reference>
<feature type="compositionally biased region" description="Polar residues" evidence="2">
    <location>
        <begin position="505"/>
        <end position="517"/>
    </location>
</feature>
<organism evidence="4 5">
    <name type="scientific">Patella caerulea</name>
    <name type="common">Rayed Mediterranean limpet</name>
    <dbReference type="NCBI Taxonomy" id="87958"/>
    <lineage>
        <taxon>Eukaryota</taxon>
        <taxon>Metazoa</taxon>
        <taxon>Spiralia</taxon>
        <taxon>Lophotrochozoa</taxon>
        <taxon>Mollusca</taxon>
        <taxon>Gastropoda</taxon>
        <taxon>Patellogastropoda</taxon>
        <taxon>Patelloidea</taxon>
        <taxon>Patellidae</taxon>
        <taxon>Patella</taxon>
    </lineage>
</organism>
<gene>
    <name evidence="4" type="ORF">SNE40_023098</name>
</gene>
<proteinExistence type="predicted"/>
<dbReference type="Proteomes" id="UP001347796">
    <property type="component" value="Unassembled WGS sequence"/>
</dbReference>
<sequence>MAMSEVAVPTVSLHEYNLAEQELQDRIFQIYGTRQNEIDLFRPSLADQQKIGFFSLDRGSQTDVTEVLDLKEMTDVIQILLQDVETLRKDINVTKHVMQADYESKLQEKSLDLYCRINEKVAGLEKMHDERIQMIRKAYRQQLSDAIARVAVLYNKNLERKITKEKKKQDRESGKIDEKYRDLQNQIQKNEAVIHMLQLQLQQYQQNASLSDDKLSQGRNSSSVVMVLEESLGSLSPEINHEAEELREQLENMENKLKRSEDQVVKRSEEIFKQAKEMAAIKEQLQREKNLVMQLQNDKLEMKQSMESDKASTKRTADRQKREMEKILEEKLRIAKEEINAAAAKQAKDAEAMESQRITELMEQNKLLEAQLLKEKSKLPATTKPEVEKSVNLTSESALKEEIARLKKEIERIHRTWEKKFAILQQSLHALKDESYLRQTLQRQAANLHHAAVSYAVDSPVGIVPARIPSSNSRKPLPDIARHNKSGRSNGNHGDKNAGGDKDNISYTVSAPSGRGTTILSVEENQIMSDEDGQDIPIDVKPLPAPPRPALRTAAESEDVDGRPSTVSHVVILPSAEV</sequence>
<evidence type="ECO:0000313" key="5">
    <source>
        <dbReference type="Proteomes" id="UP001347796"/>
    </source>
</evidence>
<feature type="region of interest" description="Disordered" evidence="2">
    <location>
        <begin position="467"/>
        <end position="517"/>
    </location>
</feature>
<feature type="domain" description="DUF4709" evidence="3">
    <location>
        <begin position="42"/>
        <end position="150"/>
    </location>
</feature>
<dbReference type="PANTHER" id="PTHR22382">
    <property type="entry name" value="RIKEN CDNA 4921504E06 GENE"/>
    <property type="match status" value="1"/>
</dbReference>
<evidence type="ECO:0000313" key="4">
    <source>
        <dbReference type="EMBL" id="KAK6166395.1"/>
    </source>
</evidence>
<keyword evidence="5" id="KW-1185">Reference proteome</keyword>
<dbReference type="PANTHER" id="PTHR22382:SF7">
    <property type="entry name" value="RIKEN CDNA 4921504E06 GENE"/>
    <property type="match status" value="1"/>
</dbReference>
<dbReference type="InterPro" id="IPR031651">
    <property type="entry name" value="DUF4709"/>
</dbReference>
<feature type="coiled-coil region" evidence="1">
    <location>
        <begin position="236"/>
        <end position="416"/>
    </location>
</feature>
<dbReference type="EMBL" id="JAZGQO010000021">
    <property type="protein sequence ID" value="KAK6166395.1"/>
    <property type="molecule type" value="Genomic_DNA"/>
</dbReference>
<dbReference type="AlphaFoldDB" id="A0AAN8IVR0"/>
<accession>A0AAN8IVR0</accession>